<gene>
    <name evidence="2" type="ORF">ACELLULO517_10540</name>
</gene>
<evidence type="ECO:0000313" key="3">
    <source>
        <dbReference type="Proteomes" id="UP000721844"/>
    </source>
</evidence>
<dbReference type="PANTHER" id="PTHR43179">
    <property type="entry name" value="RHAMNOSYLTRANSFERASE WBBL"/>
    <property type="match status" value="1"/>
</dbReference>
<dbReference type="PANTHER" id="PTHR43179:SF7">
    <property type="entry name" value="RHAMNOSYLTRANSFERASE WBBL"/>
    <property type="match status" value="1"/>
</dbReference>
<dbReference type="InterPro" id="IPR029044">
    <property type="entry name" value="Nucleotide-diphossugar_trans"/>
</dbReference>
<dbReference type="AlphaFoldDB" id="A0A963Z0W8"/>
<comment type="caution">
    <text evidence="2">The sequence shown here is derived from an EMBL/GenBank/DDBJ whole genome shotgun (WGS) entry which is preliminary data.</text>
</comment>
<dbReference type="CDD" id="cd04186">
    <property type="entry name" value="GT_2_like_c"/>
    <property type="match status" value="1"/>
</dbReference>
<dbReference type="Proteomes" id="UP000721844">
    <property type="component" value="Unassembled WGS sequence"/>
</dbReference>
<dbReference type="Gene3D" id="3.90.550.10">
    <property type="entry name" value="Spore Coat Polysaccharide Biosynthesis Protein SpsA, Chain A"/>
    <property type="match status" value="1"/>
</dbReference>
<dbReference type="EMBL" id="JAESVA010000003">
    <property type="protein sequence ID" value="MCB8880669.1"/>
    <property type="molecule type" value="Genomic_DNA"/>
</dbReference>
<dbReference type="SUPFAM" id="SSF53448">
    <property type="entry name" value="Nucleotide-diphospho-sugar transferases"/>
    <property type="match status" value="1"/>
</dbReference>
<name>A0A963Z0W8_9PROT</name>
<dbReference type="Pfam" id="PF00535">
    <property type="entry name" value="Glycos_transf_2"/>
    <property type="match status" value="1"/>
</dbReference>
<dbReference type="InterPro" id="IPR001173">
    <property type="entry name" value="Glyco_trans_2-like"/>
</dbReference>
<accession>A0A963Z0W8</accession>
<sequence length="572" mass="62888">MPIHKFSYGTWLPAHHRLNDNDRIAIAHHISHLPDAPSFLLVPLARADDPRDLWQPTLDAARQSVYPNWKIAVPEIWAPVDLEDGQCNWQPGPGIEPAGCRSAFFNAVCAGPDIGGDFVIPLPPGAILDERALYEFACSIVKEPEGQVFFGDQDQISGLTREYHSPRFKTAFDPDLMFGRDALGLPVAYRQDLLGQFPDLLTGIAYSSVALHDLALKAMTVTPSGQFVHVPGILCHLLDKAGAQPDWDPATARAIIQGYAEREAGAAVKVEPAPLAPAWCRVTRELPSDPPLVSIIIPTRDSLTYLDNCVRGILDKTGYQNVEILIVDNGTTNKAAVVLLRRLAADPRVRIISHPGPFNYPALNNEAARQARGEILLLLNNDTEVMHADWLDEMVSQALRMGVGAVGAKLHYADGRIQHAGVLLGRGDMLTHQLRLSAASDPGPQGELALTRTVLAVTGACLATRRSVFLDVGGLDEGLTVAFNDIDYCLRLNDHGYRVVWTPFAALYHLESVSRGAEDTPEKIARLARELAVMNGRWHEDLMRDPFHNPNLDFGWTETHLSLRPPQKSWVV</sequence>
<feature type="domain" description="Glycosyltransferase 2-like" evidence="1">
    <location>
        <begin position="294"/>
        <end position="469"/>
    </location>
</feature>
<organism evidence="2 3">
    <name type="scientific">Acidisoma cellulosilyticum</name>
    <dbReference type="NCBI Taxonomy" id="2802395"/>
    <lineage>
        <taxon>Bacteria</taxon>
        <taxon>Pseudomonadati</taxon>
        <taxon>Pseudomonadota</taxon>
        <taxon>Alphaproteobacteria</taxon>
        <taxon>Acetobacterales</taxon>
        <taxon>Acidocellaceae</taxon>
        <taxon>Acidisoma</taxon>
    </lineage>
</organism>
<proteinExistence type="predicted"/>
<dbReference type="RefSeq" id="WP_227307330.1">
    <property type="nucleotide sequence ID" value="NZ_JAESVA010000003.1"/>
</dbReference>
<evidence type="ECO:0000313" key="2">
    <source>
        <dbReference type="EMBL" id="MCB8880669.1"/>
    </source>
</evidence>
<evidence type="ECO:0000259" key="1">
    <source>
        <dbReference type="Pfam" id="PF00535"/>
    </source>
</evidence>
<keyword evidence="3" id="KW-1185">Reference proteome</keyword>
<protein>
    <submittedName>
        <fullName evidence="2">Glycosyltransferase family 2 protein</fullName>
    </submittedName>
</protein>
<reference evidence="2 3" key="1">
    <citation type="journal article" date="2021" name="Microorganisms">
        <title>Acidisoma silvae sp. nov. and Acidisomacellulosilytica sp. nov., Two Acidophilic Bacteria Isolated from Decaying Wood, Hydrolyzing Cellulose and Producing Poly-3-hydroxybutyrate.</title>
        <authorList>
            <person name="Mieszkin S."/>
            <person name="Pouder E."/>
            <person name="Uroz S."/>
            <person name="Simon-Colin C."/>
            <person name="Alain K."/>
        </authorList>
    </citation>
    <scope>NUCLEOTIDE SEQUENCE [LARGE SCALE GENOMIC DNA]</scope>
    <source>
        <strain evidence="2 3">HW T5.17</strain>
    </source>
</reference>